<dbReference type="EMBL" id="DSTT01000005">
    <property type="protein sequence ID" value="HFK24114.1"/>
    <property type="molecule type" value="Genomic_DNA"/>
</dbReference>
<dbReference type="PANTHER" id="PTHR36842">
    <property type="entry name" value="PROTEIN TOLB HOMOLOG"/>
    <property type="match status" value="1"/>
</dbReference>
<gene>
    <name evidence="1" type="ORF">ENS15_05635</name>
</gene>
<dbReference type="SUPFAM" id="SSF82171">
    <property type="entry name" value="DPP6 N-terminal domain-like"/>
    <property type="match status" value="1"/>
</dbReference>
<dbReference type="Gene3D" id="2.120.10.30">
    <property type="entry name" value="TolB, C-terminal domain"/>
    <property type="match status" value="1"/>
</dbReference>
<name>A0A7C3J6N4_UNCW3</name>
<organism evidence="1">
    <name type="scientific">candidate division WOR-3 bacterium</name>
    <dbReference type="NCBI Taxonomy" id="2052148"/>
    <lineage>
        <taxon>Bacteria</taxon>
        <taxon>Bacteria division WOR-3</taxon>
    </lineage>
</organism>
<comment type="caution">
    <text evidence="1">The sequence shown here is derived from an EMBL/GenBank/DDBJ whole genome shotgun (WGS) entry which is preliminary data.</text>
</comment>
<reference evidence="1" key="1">
    <citation type="journal article" date="2020" name="mSystems">
        <title>Genome- and Community-Level Interaction Insights into Carbon Utilization and Element Cycling Functions of Hydrothermarchaeota in Hydrothermal Sediment.</title>
        <authorList>
            <person name="Zhou Z."/>
            <person name="Liu Y."/>
            <person name="Xu W."/>
            <person name="Pan J."/>
            <person name="Luo Z.H."/>
            <person name="Li M."/>
        </authorList>
    </citation>
    <scope>NUCLEOTIDE SEQUENCE [LARGE SCALE GENOMIC DNA]</scope>
    <source>
        <strain evidence="1">SpSt-464</strain>
    </source>
</reference>
<protein>
    <submittedName>
        <fullName evidence="1">Uncharacterized protein</fullName>
    </submittedName>
</protein>
<dbReference type="InterPro" id="IPR011042">
    <property type="entry name" value="6-blade_b-propeller_TolB-like"/>
</dbReference>
<dbReference type="PANTHER" id="PTHR36842:SF1">
    <property type="entry name" value="PROTEIN TOLB"/>
    <property type="match status" value="1"/>
</dbReference>
<proteinExistence type="predicted"/>
<evidence type="ECO:0000313" key="1">
    <source>
        <dbReference type="EMBL" id="HFK24114.1"/>
    </source>
</evidence>
<dbReference type="AlphaFoldDB" id="A0A7C3J6N4"/>
<sequence length="934" mass="109501">MIKKIIISSIIFVATIISSQTLNLRVFTDLTNTYIYSSKHFNFIYKKDLSNKIENIVKISEGVYDTLKTIMKSEPPSRINLLITDQSDVPNGFSTPILNPTVNIYLANPDPTFITKHENWVEYVLIHELTHTFHLTKTKPKILSETKNSCLYLPSVAQPMYFLEGYTVYNESSIKSGRLKDTNFEAILRTFFLENKRPSLDRAVSYFDSEYPFGMLPYIYGPYIFDKMKEISKNDLSYITQLDPFTCLPFHIFFPDIFFLMKNSYLPSTLLNLVYKDVEEKTEKMKKNYFFNERESIFDRENERSLPVFHKGKLYFIQSYYHKRNRMVEYSNNKKKELFTISYTTKFKVTDDFIIFDMLDIYDNISYFFSIYIYDFKKKNIKNLPSTLRGFSPEIYGDTLFFIRNKADKNLIIIYSLKEEKVKDSIEFPTNYRFYSISTKNGKELLLSVYREGGYTDIMVLDLEKRSEKFLTTDRATDFSPKWSEKNNGFYFLSDRDGLNTLFYFNLDSNIVYPSFRTLYNISDYDIDEDNKTVYFQDLTKYGNNIFKGKLENIVVNNYNLQKEEYKNYIPISEEIVSQIKGQRYILPKFSGPGTYFFLPLFLPLFNDSAEIEDYLFLFPFFNVNSDISQSFSFMTYGIFSLTHNIKDLSNDIQYYNLSQFTFSQLKNDLLFTYEIYNEGKNSGIKKYLPENYSLSGAILFNDLKFKRSYSLLPSISILKNDSIQKMGFSLDLDFSKTESSTRSIISSEGFIFNTNLYISKILENDSSSFDKGLNIHFEKFKSANWRLTFLGIFETFLTDNDYVDVFRPSFYKKIFLEKAKLKYTYFDEANLTSFSSKNLNILKIGFLYTLVNINRGIPINIFISSPIKFSYLTLSLTHSEGYSIDTDLRLSYSKFSINLVSDLFALATIAPGIFISFDHIVKKPNFGLTLSLF</sequence>
<accession>A0A7C3J6N4</accession>